<dbReference type="CDD" id="cd05251">
    <property type="entry name" value="NmrA_like_SDR_a"/>
    <property type="match status" value="1"/>
</dbReference>
<evidence type="ECO:0000313" key="5">
    <source>
        <dbReference type="Proteomes" id="UP001519887"/>
    </source>
</evidence>
<dbReference type="Pfam" id="PF05368">
    <property type="entry name" value="NmrA"/>
    <property type="match status" value="1"/>
</dbReference>
<dbReference type="InterPro" id="IPR051164">
    <property type="entry name" value="NmrA-like_oxidored"/>
</dbReference>
<evidence type="ECO:0000313" key="4">
    <source>
        <dbReference type="EMBL" id="MBW7457233.1"/>
    </source>
</evidence>
<keyword evidence="2" id="KW-0521">NADP</keyword>
<evidence type="ECO:0000256" key="1">
    <source>
        <dbReference type="ARBA" id="ARBA00006328"/>
    </source>
</evidence>
<accession>A0ABS7C8J8</accession>
<dbReference type="Gene3D" id="3.40.50.720">
    <property type="entry name" value="NAD(P)-binding Rossmann-like Domain"/>
    <property type="match status" value="1"/>
</dbReference>
<keyword evidence="5" id="KW-1185">Reference proteome</keyword>
<organism evidence="4 5">
    <name type="scientific">Paenibacillus sepulcri</name>
    <dbReference type="NCBI Taxonomy" id="359917"/>
    <lineage>
        <taxon>Bacteria</taxon>
        <taxon>Bacillati</taxon>
        <taxon>Bacillota</taxon>
        <taxon>Bacilli</taxon>
        <taxon>Bacillales</taxon>
        <taxon>Paenibacillaceae</taxon>
        <taxon>Paenibacillus</taxon>
    </lineage>
</organism>
<dbReference type="EMBL" id="JAHZIK010000790">
    <property type="protein sequence ID" value="MBW7457233.1"/>
    <property type="molecule type" value="Genomic_DNA"/>
</dbReference>
<dbReference type="Gene3D" id="3.90.25.10">
    <property type="entry name" value="UDP-galactose 4-epimerase, domain 1"/>
    <property type="match status" value="1"/>
</dbReference>
<dbReference type="InterPro" id="IPR008030">
    <property type="entry name" value="NmrA-like"/>
</dbReference>
<dbReference type="InterPro" id="IPR036291">
    <property type="entry name" value="NAD(P)-bd_dom_sf"/>
</dbReference>
<gene>
    <name evidence="4" type="ORF">K0U00_24640</name>
</gene>
<name>A0ABS7C8J8_9BACL</name>
<dbReference type="PANTHER" id="PTHR42748:SF7">
    <property type="entry name" value="NMRA LIKE REDOX SENSOR 1-RELATED"/>
    <property type="match status" value="1"/>
</dbReference>
<protein>
    <submittedName>
        <fullName evidence="4">NmrA/HSCARG family protein</fullName>
    </submittedName>
</protein>
<feature type="domain" description="NmrA-like" evidence="3">
    <location>
        <begin position="1"/>
        <end position="217"/>
    </location>
</feature>
<comment type="caution">
    <text evidence="4">The sequence shown here is derived from an EMBL/GenBank/DDBJ whole genome shotgun (WGS) entry which is preliminary data.</text>
</comment>
<dbReference type="PANTHER" id="PTHR42748">
    <property type="entry name" value="NITROGEN METABOLITE REPRESSION PROTEIN NMRA FAMILY MEMBER"/>
    <property type="match status" value="1"/>
</dbReference>
<reference evidence="4 5" key="1">
    <citation type="submission" date="2021-07" db="EMBL/GenBank/DDBJ databases">
        <title>Paenibacillus radiodurans sp. nov., isolated from the southeastern edge of Tengger Desert.</title>
        <authorList>
            <person name="Zhang G."/>
        </authorList>
    </citation>
    <scope>NUCLEOTIDE SEQUENCE [LARGE SCALE GENOMIC DNA]</scope>
    <source>
        <strain evidence="4 5">CCM 7311</strain>
    </source>
</reference>
<feature type="non-terminal residue" evidence="4">
    <location>
        <position position="1"/>
    </location>
</feature>
<comment type="similarity">
    <text evidence="1">Belongs to the NmrA-type oxidoreductase family.</text>
</comment>
<proteinExistence type="inferred from homology"/>
<dbReference type="Proteomes" id="UP001519887">
    <property type="component" value="Unassembled WGS sequence"/>
</dbReference>
<dbReference type="SUPFAM" id="SSF51735">
    <property type="entry name" value="NAD(P)-binding Rossmann-fold domains"/>
    <property type="match status" value="1"/>
</dbReference>
<evidence type="ECO:0000259" key="3">
    <source>
        <dbReference type="Pfam" id="PF05368"/>
    </source>
</evidence>
<evidence type="ECO:0000256" key="2">
    <source>
        <dbReference type="ARBA" id="ARBA00022857"/>
    </source>
</evidence>
<sequence>RDAASKSAQELLSAGAELFQGDMGDRVTLAEAMHGVYGVFSVQPPEWDLIAVDEEIRLGTNVADMAKQENVQHFVYSSASGAEAQSHFRTVAKWEIEKHIHAIGLPSTVLRLTFFMENYISPFSAIRNGIYAEAIASDIPVNLIAVDDIGAFVQRTLRNPGQFIGRTIELASDSLTPPAIASAITYATGKPVEYAPIPIEVLRGQSETLAQIYEWLNGGGHVVDLPALRQIYSGLTSFDAWLEKKGKEKFMELAVE</sequence>